<evidence type="ECO:0000313" key="2">
    <source>
        <dbReference type="Proteomes" id="UP000814140"/>
    </source>
</evidence>
<proteinExistence type="predicted"/>
<dbReference type="Proteomes" id="UP000814140">
    <property type="component" value="Unassembled WGS sequence"/>
</dbReference>
<evidence type="ECO:0000313" key="1">
    <source>
        <dbReference type="EMBL" id="KAI0066937.1"/>
    </source>
</evidence>
<gene>
    <name evidence="1" type="ORF">BV25DRAFT_1835293</name>
</gene>
<keyword evidence="2" id="KW-1185">Reference proteome</keyword>
<organism evidence="1 2">
    <name type="scientific">Artomyces pyxidatus</name>
    <dbReference type="NCBI Taxonomy" id="48021"/>
    <lineage>
        <taxon>Eukaryota</taxon>
        <taxon>Fungi</taxon>
        <taxon>Dikarya</taxon>
        <taxon>Basidiomycota</taxon>
        <taxon>Agaricomycotina</taxon>
        <taxon>Agaricomycetes</taxon>
        <taxon>Russulales</taxon>
        <taxon>Auriscalpiaceae</taxon>
        <taxon>Artomyces</taxon>
    </lineage>
</organism>
<protein>
    <submittedName>
        <fullName evidence="1">Cytochrome P450</fullName>
    </submittedName>
</protein>
<dbReference type="EMBL" id="MU277191">
    <property type="protein sequence ID" value="KAI0066937.1"/>
    <property type="molecule type" value="Genomic_DNA"/>
</dbReference>
<comment type="caution">
    <text evidence="1">The sequence shown here is derived from an EMBL/GenBank/DDBJ whole genome shotgun (WGS) entry which is preliminary data.</text>
</comment>
<reference evidence="1" key="2">
    <citation type="journal article" date="2022" name="New Phytol.">
        <title>Evolutionary transition to the ectomycorrhizal habit in the genomes of a hyperdiverse lineage of mushroom-forming fungi.</title>
        <authorList>
            <person name="Looney B."/>
            <person name="Miyauchi S."/>
            <person name="Morin E."/>
            <person name="Drula E."/>
            <person name="Courty P.E."/>
            <person name="Kohler A."/>
            <person name="Kuo A."/>
            <person name="LaButti K."/>
            <person name="Pangilinan J."/>
            <person name="Lipzen A."/>
            <person name="Riley R."/>
            <person name="Andreopoulos W."/>
            <person name="He G."/>
            <person name="Johnson J."/>
            <person name="Nolan M."/>
            <person name="Tritt A."/>
            <person name="Barry K.W."/>
            <person name="Grigoriev I.V."/>
            <person name="Nagy L.G."/>
            <person name="Hibbett D."/>
            <person name="Henrissat B."/>
            <person name="Matheny P.B."/>
            <person name="Labbe J."/>
            <person name="Martin F.M."/>
        </authorList>
    </citation>
    <scope>NUCLEOTIDE SEQUENCE</scope>
    <source>
        <strain evidence="1">HHB10654</strain>
    </source>
</reference>
<accession>A0ACB8TEU0</accession>
<reference evidence="1" key="1">
    <citation type="submission" date="2021-03" db="EMBL/GenBank/DDBJ databases">
        <authorList>
            <consortium name="DOE Joint Genome Institute"/>
            <person name="Ahrendt S."/>
            <person name="Looney B.P."/>
            <person name="Miyauchi S."/>
            <person name="Morin E."/>
            <person name="Drula E."/>
            <person name="Courty P.E."/>
            <person name="Chicoki N."/>
            <person name="Fauchery L."/>
            <person name="Kohler A."/>
            <person name="Kuo A."/>
            <person name="Labutti K."/>
            <person name="Pangilinan J."/>
            <person name="Lipzen A."/>
            <person name="Riley R."/>
            <person name="Andreopoulos W."/>
            <person name="He G."/>
            <person name="Johnson J."/>
            <person name="Barry K.W."/>
            <person name="Grigoriev I.V."/>
            <person name="Nagy L."/>
            <person name="Hibbett D."/>
            <person name="Henrissat B."/>
            <person name="Matheny P.B."/>
            <person name="Labbe J."/>
            <person name="Martin F."/>
        </authorList>
    </citation>
    <scope>NUCLEOTIDE SEQUENCE</scope>
    <source>
        <strain evidence="1">HHB10654</strain>
    </source>
</reference>
<sequence>MFDKQPISNSSIPYPDFALPRQLAIQHKHALFLSAVLVLITVFAVEYLTSPRRKLPPGPRGWPLLGNAMSLGKAQWLTFTEWKKTYGDVVYISAFGKPIVILNSQKAAIDLLDRRAGMYSDRPDFIVAADVIAGGLALPFQHYGPLWRRMRRATHEGLGRGATGPFRPTQLREAVNLALAVLAQPAAWPQHIRRASSSMVMSVTYDTPPIESEDDPRVKDIIEFSGRLTRALLPGAHLVELLPWMKHIPSRYAKWKREGEEQHMKFTKVFENMYRSVAANLENGIDRSSVCASLFKEADRNQLSVRENTWIAAIMYIAGSETSSSALEWWMLAAVAHPETQKSAQAELDTVVGRARIPTFADLPHLPYVRAMAAEALRWRPLDPLGVPHRTTQDDWYEGTFIPKGTTCIANLWALSRDPALFGNDAHLFKPERFLEGEEGHVAFGFGRRVCPGRHVANDSLCIGIAAMLWACTLEPARDEQGQPVTVDVDGFVDQGLSVRPVHFACSAEPRFLEAPVILAGERELLREH</sequence>
<name>A0ACB8TEU0_9AGAM</name>